<evidence type="ECO:0000313" key="1">
    <source>
        <dbReference type="EnsemblMetazoa" id="GPPI027575-PA"/>
    </source>
</evidence>
<proteinExistence type="predicted"/>
<organism evidence="1 2">
    <name type="scientific">Glossina palpalis gambiensis</name>
    <dbReference type="NCBI Taxonomy" id="67801"/>
    <lineage>
        <taxon>Eukaryota</taxon>
        <taxon>Metazoa</taxon>
        <taxon>Ecdysozoa</taxon>
        <taxon>Arthropoda</taxon>
        <taxon>Hexapoda</taxon>
        <taxon>Insecta</taxon>
        <taxon>Pterygota</taxon>
        <taxon>Neoptera</taxon>
        <taxon>Endopterygota</taxon>
        <taxon>Diptera</taxon>
        <taxon>Brachycera</taxon>
        <taxon>Muscomorpha</taxon>
        <taxon>Hippoboscoidea</taxon>
        <taxon>Glossinidae</taxon>
        <taxon>Glossina</taxon>
    </lineage>
</organism>
<protein>
    <submittedName>
        <fullName evidence="1">Uncharacterized protein</fullName>
    </submittedName>
</protein>
<dbReference type="Proteomes" id="UP000092460">
    <property type="component" value="Unassembled WGS sequence"/>
</dbReference>
<dbReference type="VEuPathDB" id="VectorBase:GPPI027575"/>
<name>A0A1B0BEN6_9MUSC</name>
<keyword evidence="2" id="KW-1185">Reference proteome</keyword>
<dbReference type="AlphaFoldDB" id="A0A1B0BEN6"/>
<reference evidence="1" key="2">
    <citation type="submission" date="2020-05" db="UniProtKB">
        <authorList>
            <consortium name="EnsemblMetazoa"/>
        </authorList>
    </citation>
    <scope>IDENTIFICATION</scope>
    <source>
        <strain evidence="1">IAEA</strain>
    </source>
</reference>
<accession>A0A1B0BEN6</accession>
<dbReference type="EnsemblMetazoa" id="GPPI027575-RA">
    <property type="protein sequence ID" value="GPPI027575-PA"/>
    <property type="gene ID" value="GPPI027575"/>
</dbReference>
<reference evidence="2" key="1">
    <citation type="submission" date="2015-01" db="EMBL/GenBank/DDBJ databases">
        <authorList>
            <person name="Aksoy S."/>
            <person name="Warren W."/>
            <person name="Wilson R.K."/>
        </authorList>
    </citation>
    <scope>NUCLEOTIDE SEQUENCE [LARGE SCALE GENOMIC DNA]</scope>
    <source>
        <strain evidence="2">IAEA</strain>
    </source>
</reference>
<evidence type="ECO:0000313" key="2">
    <source>
        <dbReference type="Proteomes" id="UP000092460"/>
    </source>
</evidence>
<sequence>MSFLAIEWLQFSIAAVAIAVVWQTTILLSHVRSTFDQFLGYKNCYVTRAASALALIRNTLQEVCETTWSLDVHLDLANRRSRRNVVDSETLGHYYVIYAFLRTARK</sequence>
<dbReference type="EMBL" id="JXJN01012961">
    <property type="status" value="NOT_ANNOTATED_CDS"/>
    <property type="molecule type" value="Genomic_DNA"/>
</dbReference>